<reference evidence="3 4" key="1">
    <citation type="submission" date="2022-02" db="EMBL/GenBank/DDBJ databases">
        <title>Genome of Erysipelotrichaceae sp. nov. NSJ-176 isolated from human feces.</title>
        <authorList>
            <person name="Abdugheni R."/>
        </authorList>
    </citation>
    <scope>NUCLEOTIDE SEQUENCE [LARGE SCALE GENOMIC DNA]</scope>
    <source>
        <strain evidence="3 4">NSJ-176</strain>
    </source>
</reference>
<dbReference type="PIRSF" id="PIRSF038984">
    <property type="entry name" value="FAD_binding_protein"/>
    <property type="match status" value="1"/>
</dbReference>
<gene>
    <name evidence="3" type="ORF">LQE99_13270</name>
</gene>
<dbReference type="InterPro" id="IPR028348">
    <property type="entry name" value="FAD-binding_protein"/>
</dbReference>
<keyword evidence="4" id="KW-1185">Reference proteome</keyword>
<keyword evidence="1" id="KW-1133">Transmembrane helix</keyword>
<dbReference type="InterPro" id="IPR049516">
    <property type="entry name" value="FAD-depend_C"/>
</dbReference>
<name>A0ABS9R8V3_9FIRM</name>
<comment type="caution">
    <text evidence="3">The sequence shown here is derived from an EMBL/GenBank/DDBJ whole genome shotgun (WGS) entry which is preliminary data.</text>
</comment>
<dbReference type="InterPro" id="IPR036188">
    <property type="entry name" value="FAD/NAD-bd_sf"/>
</dbReference>
<evidence type="ECO:0000259" key="2">
    <source>
        <dbReference type="Pfam" id="PF21688"/>
    </source>
</evidence>
<organism evidence="3 4">
    <name type="scientific">Amedibacillus hominis</name>
    <dbReference type="NCBI Taxonomy" id="2897776"/>
    <lineage>
        <taxon>Bacteria</taxon>
        <taxon>Bacillati</taxon>
        <taxon>Bacillota</taxon>
        <taxon>Erysipelotrichia</taxon>
        <taxon>Erysipelotrichales</taxon>
        <taxon>Erysipelotrichaceae</taxon>
        <taxon>Amedibacillus</taxon>
    </lineage>
</organism>
<dbReference type="Proteomes" id="UP001202402">
    <property type="component" value="Unassembled WGS sequence"/>
</dbReference>
<keyword evidence="1" id="KW-0812">Transmembrane</keyword>
<feature type="transmembrane region" description="Helical" evidence="1">
    <location>
        <begin position="97"/>
        <end position="117"/>
    </location>
</feature>
<dbReference type="PANTHER" id="PTHR42842">
    <property type="entry name" value="FAD/NAD(P)-BINDING OXIDOREDUCTASE"/>
    <property type="match status" value="1"/>
</dbReference>
<dbReference type="PANTHER" id="PTHR42842:SF3">
    <property type="entry name" value="FAD_NAD(P)-BINDING OXIDOREDUCTASE FAMILY PROTEIN"/>
    <property type="match status" value="1"/>
</dbReference>
<dbReference type="Gene3D" id="3.50.50.60">
    <property type="entry name" value="FAD/NAD(P)-binding domain"/>
    <property type="match status" value="2"/>
</dbReference>
<dbReference type="SUPFAM" id="SSF51905">
    <property type="entry name" value="FAD/NAD(P)-binding domain"/>
    <property type="match status" value="1"/>
</dbReference>
<dbReference type="EMBL" id="JAKVPQ010000011">
    <property type="protein sequence ID" value="MCH4286091.1"/>
    <property type="molecule type" value="Genomic_DNA"/>
</dbReference>
<dbReference type="RefSeq" id="WP_240607487.1">
    <property type="nucleotide sequence ID" value="NZ_JAKVPQ010000011.1"/>
</dbReference>
<proteinExistence type="predicted"/>
<feature type="domain" description="FAD-dependent protein C-terminal" evidence="2">
    <location>
        <begin position="278"/>
        <end position="473"/>
    </location>
</feature>
<evidence type="ECO:0000313" key="3">
    <source>
        <dbReference type="EMBL" id="MCH4286091.1"/>
    </source>
</evidence>
<evidence type="ECO:0000313" key="4">
    <source>
        <dbReference type="Proteomes" id="UP001202402"/>
    </source>
</evidence>
<keyword evidence="1" id="KW-0472">Membrane</keyword>
<dbReference type="Pfam" id="PF21688">
    <property type="entry name" value="FAD-depend_C"/>
    <property type="match status" value="1"/>
</dbReference>
<sequence>MLRITQLKLDIDESLDLLPSKILHKLHMKEENLLDYHIVKESIDARKGHMIFSYTVDCKVHHEQSILKRKIKDVTLTPDERYHMPKPGIIRMKKRPIVVGFGPAGMFSALLLAQLGYAPVILERGEAVEQRVEKVEKFWKEGILDTQCNVQFGEGGAGTFSDGKLTTRVKDARIHKVLEEFVRFGAPKEILYQAHPHIGTDLLRDIVKEIRKEIIALGGEFHFSSCVDDLMIENGQITGVKVNDQIYESEHVILAIGHSARDTYRMLKVRGVYMKAKAFAVGARIEHPQALINEAQYKTYAHHPRLGAAEYRLVHKADNGRGVYTFCMCPGGTVVPSTSMEGGVVVNGMSEHARDKENANSAILVQVHTDDFDDDPMKGIAYQETLEKKAYEIAGSTYEAPAQLVKDFLKYQPSTHIGSVKPSYALGVHMCDLHDILPEPITTAMKQGIIGFDHKLKGFAMEDAILTGVETRSSSPVRLQRDDKEYTSVNVKGLYPCGEGAGYAGGIVSAAIDGLRCAEKIIEYYHYEML</sequence>
<evidence type="ECO:0000256" key="1">
    <source>
        <dbReference type="SAM" id="Phobius"/>
    </source>
</evidence>
<accession>A0ABS9R8V3</accession>
<protein>
    <recommendedName>
        <fullName evidence="2">FAD-dependent protein C-terminal domain-containing protein</fullName>
    </recommendedName>
</protein>
<dbReference type="Gene3D" id="3.30.70.2700">
    <property type="match status" value="1"/>
</dbReference>